<evidence type="ECO:0000256" key="1">
    <source>
        <dbReference type="ARBA" id="ARBA00022692"/>
    </source>
</evidence>
<reference evidence="18 19" key="1">
    <citation type="submission" date="2022-05" db="EMBL/GenBank/DDBJ databases">
        <authorList>
            <consortium name="Genoscope - CEA"/>
            <person name="William W."/>
        </authorList>
    </citation>
    <scope>NUCLEOTIDE SEQUENCE [LARGE SCALE GENOMIC DNA]</scope>
</reference>
<dbReference type="SUPFAM" id="SSF49313">
    <property type="entry name" value="Cadherin-like"/>
    <property type="match status" value="3"/>
</dbReference>
<dbReference type="Pfam" id="PF13385">
    <property type="entry name" value="Laminin_G_3"/>
    <property type="match status" value="1"/>
</dbReference>
<evidence type="ECO:0000256" key="4">
    <source>
        <dbReference type="ARBA" id="ARBA00022837"/>
    </source>
</evidence>
<keyword evidence="9" id="KW-0325">Glycoprotein</keyword>
<feature type="domain" description="Cadherin" evidence="17">
    <location>
        <begin position="133"/>
        <end position="240"/>
    </location>
</feature>
<feature type="transmembrane region" description="Helical" evidence="15">
    <location>
        <begin position="900"/>
        <end position="921"/>
    </location>
</feature>
<evidence type="ECO:0000256" key="7">
    <source>
        <dbReference type="ARBA" id="ARBA00023018"/>
    </source>
</evidence>
<keyword evidence="5" id="KW-0130">Cell adhesion</keyword>
<keyword evidence="2 16" id="KW-0732">Signal</keyword>
<feature type="domain" description="Cadherin" evidence="17">
    <location>
        <begin position="34"/>
        <end position="132"/>
    </location>
</feature>
<keyword evidence="4 13" id="KW-0106">Calcium</keyword>
<gene>
    <name evidence="18" type="ORF">PEVE_00040516</name>
</gene>
<dbReference type="EMBL" id="CALNXI010000740">
    <property type="protein sequence ID" value="CAH3042907.1"/>
    <property type="molecule type" value="Genomic_DNA"/>
</dbReference>
<dbReference type="CDD" id="cd11304">
    <property type="entry name" value="Cadherin_repeat"/>
    <property type="match status" value="3"/>
</dbReference>
<proteinExistence type="inferred from homology"/>
<comment type="subcellular location">
    <subcellularLocation>
        <location evidence="12">Endomembrane system</location>
        <topology evidence="12">Single-pass type I membrane protein</topology>
    </subcellularLocation>
    <subcellularLocation>
        <location evidence="10">Synapse</location>
    </subcellularLocation>
</comment>
<dbReference type="Proteomes" id="UP001159427">
    <property type="component" value="Unassembled WGS sequence"/>
</dbReference>
<evidence type="ECO:0000256" key="13">
    <source>
        <dbReference type="PROSITE-ProRule" id="PRU00043"/>
    </source>
</evidence>
<keyword evidence="8 15" id="KW-0472">Membrane</keyword>
<dbReference type="SMART" id="SM00112">
    <property type="entry name" value="CA"/>
    <property type="match status" value="2"/>
</dbReference>
<comment type="similarity">
    <text evidence="11">Belongs to the calsyntenin family.</text>
</comment>
<evidence type="ECO:0000256" key="6">
    <source>
        <dbReference type="ARBA" id="ARBA00022989"/>
    </source>
</evidence>
<feature type="region of interest" description="Disordered" evidence="14">
    <location>
        <begin position="965"/>
        <end position="998"/>
    </location>
</feature>
<keyword evidence="6 15" id="KW-1133">Transmembrane helix</keyword>
<evidence type="ECO:0000256" key="12">
    <source>
        <dbReference type="ARBA" id="ARBA00046288"/>
    </source>
</evidence>
<sequence>MCLMSPGTTLLCVFSILVALCGGLDLEDAGFDFVQNEYARALTEYHAVNKTVMHIRAAGCRKQPVTYTITEPDTPFRIDEKGHIWLDKPLNSEKVKSYVLHVKAVCGNGEKKVANTVVHFNVINMNKHAPQFEFEKYRCDIVENTREMRFNPTLRVLDADRGEAGRIKNVTIVESGLPFVFMVDENGVVTGKATQDMDAEDITNYFFDIIAWDNGHPSKSSFPVSLECEVDDVNEFPPQFMKDSYQATIQRGRTYDNILQILAEDKDMGLVNGRVCKYIVEGFNLPFKVSEQGVVSLDEPLGPDAYDTYDFQVDAVDCSGMMSLKSAKISITVKTPCHAEFVGPAKHELTLQQCTGKVMVTPDIKLNDCARKEKNANFSALVYMETPSGMGCDRETFEASDIYTLCGASDFIDLLPRPGTGREWTKKLKVFTKKWGGKEKNGYFFDGKTYVEVPDTAVPEDIGDKFTISTWVKMGLSKGRQTIVANTDKERLDRVHFSLSVSGSKLFFVHRREAIHASRNLYCNAEFQYKPVIFDFQWHHIVVVADGCAAKLFIDGVHQPSVVVTPDWTLHKSKLRNRLTVGARYLAKEGVYSEYFTGYLSGLAVKPNTTLDEQILHCVVGCKEHVKVDGPVPGKFSAETIDFATIRISGMGAPDDFVKALQHIVYINERLVPTPGKRSVMIMATFNATPLQTVNVDINVAGNTRPVIVVQGLDADIGLNWMKRNVLREKGQRIFETLEITYEGCEKEEDSPVDKARLLDMAIVRVDPPFKKEESFNFPHGIKGLKEKGLSVSFNKQELVIRGIAHFSEYEDVLRQMVYINLDPASNLHREFTVMVSTLKGKCVSDKEQLNLNTIYSNRGVEKYDVKYAKSNLKEEEMAGVVSMEGGFAGVTSNSISAGIMALIIVCSLSIFILLVVIGIYKYRQKPETVKVAAPGDDKEEMYWDDTGLSGVRITLNPMQKFQELDLNEDGANTDKSDTEDEEGGAAKGLLEWDNSDM</sequence>
<evidence type="ECO:0000259" key="17">
    <source>
        <dbReference type="PROSITE" id="PS50268"/>
    </source>
</evidence>
<dbReference type="PRINTS" id="PR00205">
    <property type="entry name" value="CADHERIN"/>
</dbReference>
<protein>
    <recommendedName>
        <fullName evidence="17">Cadherin domain-containing protein</fullName>
    </recommendedName>
</protein>
<dbReference type="PROSITE" id="PS50268">
    <property type="entry name" value="CADHERIN_2"/>
    <property type="match status" value="2"/>
</dbReference>
<name>A0ABN8NA58_9CNID</name>
<dbReference type="Pfam" id="PF19699">
    <property type="entry name" value="CLSTN_C"/>
    <property type="match status" value="1"/>
</dbReference>
<feature type="signal peptide" evidence="16">
    <location>
        <begin position="1"/>
        <end position="23"/>
    </location>
</feature>
<dbReference type="Gene3D" id="2.60.40.60">
    <property type="entry name" value="Cadherins"/>
    <property type="match status" value="3"/>
</dbReference>
<dbReference type="InterPro" id="IPR002126">
    <property type="entry name" value="Cadherin-like_dom"/>
</dbReference>
<keyword evidence="19" id="KW-1185">Reference proteome</keyword>
<organism evidence="18 19">
    <name type="scientific">Porites evermanni</name>
    <dbReference type="NCBI Taxonomy" id="104178"/>
    <lineage>
        <taxon>Eukaryota</taxon>
        <taxon>Metazoa</taxon>
        <taxon>Cnidaria</taxon>
        <taxon>Anthozoa</taxon>
        <taxon>Hexacorallia</taxon>
        <taxon>Scleractinia</taxon>
        <taxon>Fungiina</taxon>
        <taxon>Poritidae</taxon>
        <taxon>Porites</taxon>
    </lineage>
</organism>
<dbReference type="InterPro" id="IPR045588">
    <property type="entry name" value="CLSTN_C"/>
</dbReference>
<keyword evidence="7" id="KW-0770">Synapse</keyword>
<evidence type="ECO:0000256" key="5">
    <source>
        <dbReference type="ARBA" id="ARBA00022889"/>
    </source>
</evidence>
<evidence type="ECO:0000256" key="14">
    <source>
        <dbReference type="SAM" id="MobiDB-lite"/>
    </source>
</evidence>
<comment type="caution">
    <text evidence="18">The sequence shown here is derived from an EMBL/GenBank/DDBJ whole genome shotgun (WGS) entry which is preliminary data.</text>
</comment>
<evidence type="ECO:0000256" key="8">
    <source>
        <dbReference type="ARBA" id="ARBA00023136"/>
    </source>
</evidence>
<dbReference type="InterPro" id="IPR013320">
    <property type="entry name" value="ConA-like_dom_sf"/>
</dbReference>
<dbReference type="PANTHER" id="PTHR14139:SF2">
    <property type="entry name" value="CALSYNTENIN-1"/>
    <property type="match status" value="1"/>
</dbReference>
<evidence type="ECO:0000256" key="2">
    <source>
        <dbReference type="ARBA" id="ARBA00022729"/>
    </source>
</evidence>
<evidence type="ECO:0000256" key="16">
    <source>
        <dbReference type="SAM" id="SignalP"/>
    </source>
</evidence>
<keyword evidence="3" id="KW-0677">Repeat</keyword>
<dbReference type="SUPFAM" id="SSF49899">
    <property type="entry name" value="Concanavalin A-like lectins/glucanases"/>
    <property type="match status" value="1"/>
</dbReference>
<accession>A0ABN8NA58</accession>
<keyword evidence="1 15" id="KW-0812">Transmembrane</keyword>
<evidence type="ECO:0000256" key="10">
    <source>
        <dbReference type="ARBA" id="ARBA00034103"/>
    </source>
</evidence>
<evidence type="ECO:0000256" key="3">
    <source>
        <dbReference type="ARBA" id="ARBA00022737"/>
    </source>
</evidence>
<evidence type="ECO:0000256" key="9">
    <source>
        <dbReference type="ARBA" id="ARBA00023180"/>
    </source>
</evidence>
<dbReference type="InterPro" id="IPR015919">
    <property type="entry name" value="Cadherin-like_sf"/>
</dbReference>
<evidence type="ECO:0000256" key="15">
    <source>
        <dbReference type="SAM" id="Phobius"/>
    </source>
</evidence>
<evidence type="ECO:0000313" key="18">
    <source>
        <dbReference type="EMBL" id="CAH3042907.1"/>
    </source>
</evidence>
<evidence type="ECO:0000313" key="19">
    <source>
        <dbReference type="Proteomes" id="UP001159427"/>
    </source>
</evidence>
<dbReference type="Gene3D" id="2.60.120.200">
    <property type="match status" value="1"/>
</dbReference>
<dbReference type="PANTHER" id="PTHR14139">
    <property type="entry name" value="CALSYNTENIN"/>
    <property type="match status" value="1"/>
</dbReference>
<evidence type="ECO:0000256" key="11">
    <source>
        <dbReference type="ARBA" id="ARBA00035015"/>
    </source>
</evidence>
<feature type="chain" id="PRO_5045787118" description="Cadherin domain-containing protein" evidence="16">
    <location>
        <begin position="24"/>
        <end position="998"/>
    </location>
</feature>